<sequence>MELHDLAKICRLQERMLQQEHTYLKGRYDAVTSVGIPLALAASSLFLILLVFAAIFEKLRCLRLGIGAPILIRCQTVHEQAVQQNAPVDDNDSGMVMVDNPSCRPVGDNDSGMALLDALSYRPVDDCGSHIFLLFHALYVPVLRFDELDYSPVDFSELVCFPVKPLVSMNR</sequence>
<keyword evidence="1" id="KW-0472">Membrane</keyword>
<dbReference type="AlphaFoldDB" id="A0AAV5C3T7"/>
<keyword evidence="1" id="KW-0812">Transmembrane</keyword>
<gene>
    <name evidence="2" type="primary">ga09066</name>
    <name evidence="2" type="ORF">PR202_ga09066</name>
</gene>
<reference evidence="2" key="2">
    <citation type="submission" date="2021-12" db="EMBL/GenBank/DDBJ databases">
        <title>Resequencing data analysis of finger millet.</title>
        <authorList>
            <person name="Hatakeyama M."/>
            <person name="Aluri S."/>
            <person name="Balachadran M.T."/>
            <person name="Sivarajan S.R."/>
            <person name="Poveda L."/>
            <person name="Shimizu-Inatsugi R."/>
            <person name="Schlapbach R."/>
            <person name="Sreeman S.M."/>
            <person name="Shimizu K.K."/>
        </authorList>
    </citation>
    <scope>NUCLEOTIDE SEQUENCE</scope>
</reference>
<keyword evidence="1" id="KW-1133">Transmembrane helix</keyword>
<dbReference type="PANTHER" id="PTHR35308:SF10">
    <property type="entry name" value="COX VIIA-LIKE PROTEIN"/>
    <property type="match status" value="1"/>
</dbReference>
<protein>
    <submittedName>
        <fullName evidence="2">Uncharacterized protein</fullName>
    </submittedName>
</protein>
<evidence type="ECO:0000313" key="3">
    <source>
        <dbReference type="Proteomes" id="UP001054889"/>
    </source>
</evidence>
<feature type="transmembrane region" description="Helical" evidence="1">
    <location>
        <begin position="34"/>
        <end position="56"/>
    </location>
</feature>
<dbReference type="PANTHER" id="PTHR35308">
    <property type="entry name" value="CYTOCHROME C OXIDASE SUBUNIT 7"/>
    <property type="match status" value="1"/>
</dbReference>
<organism evidence="2 3">
    <name type="scientific">Eleusine coracana subsp. coracana</name>
    <dbReference type="NCBI Taxonomy" id="191504"/>
    <lineage>
        <taxon>Eukaryota</taxon>
        <taxon>Viridiplantae</taxon>
        <taxon>Streptophyta</taxon>
        <taxon>Embryophyta</taxon>
        <taxon>Tracheophyta</taxon>
        <taxon>Spermatophyta</taxon>
        <taxon>Magnoliopsida</taxon>
        <taxon>Liliopsida</taxon>
        <taxon>Poales</taxon>
        <taxon>Poaceae</taxon>
        <taxon>PACMAD clade</taxon>
        <taxon>Chloridoideae</taxon>
        <taxon>Cynodonteae</taxon>
        <taxon>Eleusininae</taxon>
        <taxon>Eleusine</taxon>
    </lineage>
</organism>
<evidence type="ECO:0000313" key="2">
    <source>
        <dbReference type="EMBL" id="GJM92585.1"/>
    </source>
</evidence>
<comment type="caution">
    <text evidence="2">The sequence shown here is derived from an EMBL/GenBank/DDBJ whole genome shotgun (WGS) entry which is preliminary data.</text>
</comment>
<dbReference type="Proteomes" id="UP001054889">
    <property type="component" value="Unassembled WGS sequence"/>
</dbReference>
<reference evidence="2" key="1">
    <citation type="journal article" date="2018" name="DNA Res.">
        <title>Multiple hybrid de novo genome assembly of finger millet, an orphan allotetraploid crop.</title>
        <authorList>
            <person name="Hatakeyama M."/>
            <person name="Aluri S."/>
            <person name="Balachadran M.T."/>
            <person name="Sivarajan S.R."/>
            <person name="Patrignani A."/>
            <person name="Gruter S."/>
            <person name="Poveda L."/>
            <person name="Shimizu-Inatsugi R."/>
            <person name="Baeten J."/>
            <person name="Francoijs K.J."/>
            <person name="Nataraja K.N."/>
            <person name="Reddy Y.A.N."/>
            <person name="Phadnis S."/>
            <person name="Ravikumar R.L."/>
            <person name="Schlapbach R."/>
            <person name="Sreeman S.M."/>
            <person name="Shimizu K.K."/>
        </authorList>
    </citation>
    <scope>NUCLEOTIDE SEQUENCE</scope>
</reference>
<accession>A0AAV5C3T7</accession>
<keyword evidence="3" id="KW-1185">Reference proteome</keyword>
<proteinExistence type="predicted"/>
<dbReference type="EMBL" id="BQKI01000004">
    <property type="protein sequence ID" value="GJM92585.1"/>
    <property type="molecule type" value="Genomic_DNA"/>
</dbReference>
<name>A0AAV5C3T7_ELECO</name>
<evidence type="ECO:0000256" key="1">
    <source>
        <dbReference type="SAM" id="Phobius"/>
    </source>
</evidence>